<dbReference type="RefSeq" id="WP_163946158.1">
    <property type="nucleotide sequence ID" value="NZ_JAAIKC010000003.1"/>
</dbReference>
<dbReference type="PROSITE" id="PS01332">
    <property type="entry name" value="HTH_RRF2_1"/>
    <property type="match status" value="1"/>
</dbReference>
<organism evidence="1">
    <name type="scientific">Paenibacillus sp. SYP-B3998</name>
    <dbReference type="NCBI Taxonomy" id="2678564"/>
    <lineage>
        <taxon>Bacteria</taxon>
        <taxon>Bacillati</taxon>
        <taxon>Bacillota</taxon>
        <taxon>Bacilli</taxon>
        <taxon>Bacillales</taxon>
        <taxon>Paenibacillaceae</taxon>
        <taxon>Paenibacillus</taxon>
    </lineage>
</organism>
<dbReference type="InterPro" id="IPR036390">
    <property type="entry name" value="WH_DNA-bd_sf"/>
</dbReference>
<dbReference type="AlphaFoldDB" id="A0A6G3ZXB5"/>
<dbReference type="InterPro" id="IPR036388">
    <property type="entry name" value="WH-like_DNA-bd_sf"/>
</dbReference>
<name>A0A6G3ZXB5_9BACL</name>
<proteinExistence type="predicted"/>
<accession>A0A6G3ZXB5</accession>
<gene>
    <name evidence="1" type="ORF">GK047_11750</name>
</gene>
<sequence length="150" mass="16058">MSTITKGMAIGPPRFAIAIHALVWLTQSGGVLSSSIIASQVNSHATFLRRVLQSLAQAGLVEAREGREGGYMLGKASCEISLADVYIAVKAECTGAVVEVDCGETGKQLDKVLEKLLADAEQHTIAYLRQFSIADVMARVDFFADNRVDS</sequence>
<dbReference type="PANTHER" id="PTHR33221">
    <property type="entry name" value="WINGED HELIX-TURN-HELIX TRANSCRIPTIONAL REGULATOR, RRF2 FAMILY"/>
    <property type="match status" value="1"/>
</dbReference>
<reference evidence="1" key="1">
    <citation type="submission" date="2020-02" db="EMBL/GenBank/DDBJ databases">
        <authorList>
            <person name="Shen X.-R."/>
            <person name="Zhang Y.-X."/>
        </authorList>
    </citation>
    <scope>NUCLEOTIDE SEQUENCE</scope>
    <source>
        <strain evidence="1">SYP-B3998</strain>
    </source>
</reference>
<dbReference type="Gene3D" id="1.10.10.10">
    <property type="entry name" value="Winged helix-like DNA-binding domain superfamily/Winged helix DNA-binding domain"/>
    <property type="match status" value="1"/>
</dbReference>
<dbReference type="SUPFAM" id="SSF46785">
    <property type="entry name" value="Winged helix' DNA-binding domain"/>
    <property type="match status" value="1"/>
</dbReference>
<dbReference type="EMBL" id="JAAIKC010000003">
    <property type="protein sequence ID" value="NEW06688.1"/>
    <property type="molecule type" value="Genomic_DNA"/>
</dbReference>
<protein>
    <submittedName>
        <fullName evidence="1">Rrf2 family transcriptional regulator</fullName>
    </submittedName>
</protein>
<dbReference type="Pfam" id="PF02082">
    <property type="entry name" value="Rrf2"/>
    <property type="match status" value="1"/>
</dbReference>
<dbReference type="PROSITE" id="PS51197">
    <property type="entry name" value="HTH_RRF2_2"/>
    <property type="match status" value="1"/>
</dbReference>
<dbReference type="PANTHER" id="PTHR33221:SF15">
    <property type="entry name" value="HTH-TYPE TRANSCRIPTIONAL REGULATOR YWGB-RELATED"/>
    <property type="match status" value="1"/>
</dbReference>
<comment type="caution">
    <text evidence="1">The sequence shown here is derived from an EMBL/GenBank/DDBJ whole genome shotgun (WGS) entry which is preliminary data.</text>
</comment>
<dbReference type="GO" id="GO:0005829">
    <property type="term" value="C:cytosol"/>
    <property type="evidence" value="ECO:0007669"/>
    <property type="project" value="TreeGrafter"/>
</dbReference>
<dbReference type="InterPro" id="IPR000944">
    <property type="entry name" value="Tscrpt_reg_Rrf2"/>
</dbReference>
<evidence type="ECO:0000313" key="1">
    <source>
        <dbReference type="EMBL" id="NEW06688.1"/>
    </source>
</evidence>
<dbReference type="InterPro" id="IPR030489">
    <property type="entry name" value="TR_Rrf2-type_CS"/>
</dbReference>
<dbReference type="GO" id="GO:0003700">
    <property type="term" value="F:DNA-binding transcription factor activity"/>
    <property type="evidence" value="ECO:0007669"/>
    <property type="project" value="TreeGrafter"/>
</dbReference>